<name>A0A6N7YZJ0_9PSEU</name>
<dbReference type="InterPro" id="IPR002539">
    <property type="entry name" value="MaoC-like_dom"/>
</dbReference>
<dbReference type="InterPro" id="IPR052342">
    <property type="entry name" value="MCH/BMMD"/>
</dbReference>
<evidence type="ECO:0000313" key="4">
    <source>
        <dbReference type="Proteomes" id="UP000440096"/>
    </source>
</evidence>
<dbReference type="EMBL" id="WMBA01000001">
    <property type="protein sequence ID" value="MTD52640.1"/>
    <property type="molecule type" value="Genomic_DNA"/>
</dbReference>
<dbReference type="InterPro" id="IPR029069">
    <property type="entry name" value="HotDog_dom_sf"/>
</dbReference>
<organism evidence="3 4">
    <name type="scientific">Amycolatopsis pithecellobii</name>
    <dbReference type="NCBI Taxonomy" id="664692"/>
    <lineage>
        <taxon>Bacteria</taxon>
        <taxon>Bacillati</taxon>
        <taxon>Actinomycetota</taxon>
        <taxon>Actinomycetes</taxon>
        <taxon>Pseudonocardiales</taxon>
        <taxon>Pseudonocardiaceae</taxon>
        <taxon>Amycolatopsis</taxon>
    </lineage>
</organism>
<evidence type="ECO:0000259" key="2">
    <source>
        <dbReference type="Pfam" id="PF01575"/>
    </source>
</evidence>
<dbReference type="AlphaFoldDB" id="A0A6N7YZJ0"/>
<dbReference type="OrthoDB" id="9797938at2"/>
<dbReference type="Gene3D" id="3.10.129.10">
    <property type="entry name" value="Hotdog Thioesterase"/>
    <property type="match status" value="1"/>
</dbReference>
<dbReference type="Pfam" id="PF01575">
    <property type="entry name" value="MaoC_dehydratas"/>
    <property type="match status" value="1"/>
</dbReference>
<sequence length="148" mass="16490">MGEDNRLRAEDLPVGELIELGSQTVTRAEIIEFATQWDPQPFHIDADFARGTMFGDVIGSGLHTLAIFQRLAALNLYRQWAVVAGRAVRNVQLTAPLRPDTTVRATVRVDSVTPHSPGRSLVCKTGRVWHEDTVLMTVEFESYVLSRS</sequence>
<comment type="caution">
    <text evidence="3">The sequence shown here is derived from an EMBL/GenBank/DDBJ whole genome shotgun (WGS) entry which is preliminary data.</text>
</comment>
<evidence type="ECO:0000256" key="1">
    <source>
        <dbReference type="ARBA" id="ARBA00005254"/>
    </source>
</evidence>
<dbReference type="PANTHER" id="PTHR43664">
    <property type="entry name" value="MONOAMINE OXIDASE-RELATED"/>
    <property type="match status" value="1"/>
</dbReference>
<dbReference type="SUPFAM" id="SSF54637">
    <property type="entry name" value="Thioesterase/thiol ester dehydrase-isomerase"/>
    <property type="match status" value="1"/>
</dbReference>
<accession>A0A6N7YZJ0</accession>
<dbReference type="RefSeq" id="WP_154754882.1">
    <property type="nucleotide sequence ID" value="NZ_WMBA01000001.1"/>
</dbReference>
<feature type="domain" description="MaoC-like" evidence="2">
    <location>
        <begin position="22"/>
        <end position="113"/>
    </location>
</feature>
<protein>
    <recommendedName>
        <fullName evidence="2">MaoC-like domain-containing protein</fullName>
    </recommendedName>
</protein>
<proteinExistence type="inferred from homology"/>
<reference evidence="3 4" key="1">
    <citation type="submission" date="2019-11" db="EMBL/GenBank/DDBJ databases">
        <title>Draft genome of Amycolatopsis RM579.</title>
        <authorList>
            <person name="Duangmal K."/>
            <person name="Mingma R."/>
        </authorList>
    </citation>
    <scope>NUCLEOTIDE SEQUENCE [LARGE SCALE GENOMIC DNA]</scope>
    <source>
        <strain evidence="3 4">RM579</strain>
    </source>
</reference>
<comment type="similarity">
    <text evidence="1">Belongs to the enoyl-CoA hydratase/isomerase family.</text>
</comment>
<dbReference type="Proteomes" id="UP000440096">
    <property type="component" value="Unassembled WGS sequence"/>
</dbReference>
<evidence type="ECO:0000313" key="3">
    <source>
        <dbReference type="EMBL" id="MTD52640.1"/>
    </source>
</evidence>
<dbReference type="PANTHER" id="PTHR43664:SF1">
    <property type="entry name" value="BETA-METHYLMALYL-COA DEHYDRATASE"/>
    <property type="match status" value="1"/>
</dbReference>
<gene>
    <name evidence="3" type="ORF">GKO32_01385</name>
</gene>
<keyword evidence="4" id="KW-1185">Reference proteome</keyword>